<feature type="domain" description="DUF6602" evidence="1">
    <location>
        <begin position="40"/>
        <end position="139"/>
    </location>
</feature>
<evidence type="ECO:0000313" key="3">
    <source>
        <dbReference type="Proteomes" id="UP001523566"/>
    </source>
</evidence>
<sequence>MSEKKKELDNKKELDKKTILDIVNNYQDNAEALVKELYFKVEHGSTIGTYREGIWKEMFEQIIPKKFVIEQSVFIIDAKGRVSKEVDLAIFDNNFTPYIFRYKNLKFLPIEAVAVVVECKSTSMNKKVLQEWEMAIKELKTANKACARMAAKIVRTGDGFAATPTQTATRPLRILCYLSEDKIKIEDEIKSENKTERECLNFDITIQAIKEKKIEGKKAEKGRLKITFSNEFENLQDWYKSLNHVDEAAYEGKIDEGEVLQNIKLNEYTVHKGKNKEPISLLSFNLQLNQLLVILNNPVLFPNKSYAEMFNDKCREEK</sequence>
<reference evidence="2 3" key="1">
    <citation type="journal article" date="2022" name="Genome Biol. Evol.">
        <title>Host diet, physiology and behaviors set the stage for Lachnospiraceae cladogenesis.</title>
        <authorList>
            <person name="Vera-Ponce De Leon A."/>
            <person name="Schneider M."/>
            <person name="Jahnes B.C."/>
            <person name="Sadowski V."/>
            <person name="Camuy-Velez L.A."/>
            <person name="Duan J."/>
            <person name="Sabree Z.L."/>
        </authorList>
    </citation>
    <scope>NUCLEOTIDE SEQUENCE [LARGE SCALE GENOMIC DNA]</scope>
    <source>
        <strain evidence="2 3">PAL113</strain>
    </source>
</reference>
<evidence type="ECO:0000259" key="1">
    <source>
        <dbReference type="Pfam" id="PF20247"/>
    </source>
</evidence>
<dbReference type="Proteomes" id="UP001523566">
    <property type="component" value="Unassembled WGS sequence"/>
</dbReference>
<protein>
    <recommendedName>
        <fullName evidence="1">DUF6602 domain-containing protein</fullName>
    </recommendedName>
</protein>
<name>A0ABT1EB01_9FIRM</name>
<keyword evidence="3" id="KW-1185">Reference proteome</keyword>
<comment type="caution">
    <text evidence="2">The sequence shown here is derived from an EMBL/GenBank/DDBJ whole genome shotgun (WGS) entry which is preliminary data.</text>
</comment>
<dbReference type="Pfam" id="PF20247">
    <property type="entry name" value="DUF6602"/>
    <property type="match status" value="1"/>
</dbReference>
<dbReference type="EMBL" id="JAMZFW010000007">
    <property type="protein sequence ID" value="MCP1102036.1"/>
    <property type="molecule type" value="Genomic_DNA"/>
</dbReference>
<proteinExistence type="predicted"/>
<accession>A0ABT1EB01</accession>
<organism evidence="2 3">
    <name type="scientific">Aequitasia blattaphilus</name>
    <dbReference type="NCBI Taxonomy" id="2949332"/>
    <lineage>
        <taxon>Bacteria</taxon>
        <taxon>Bacillati</taxon>
        <taxon>Bacillota</taxon>
        <taxon>Clostridia</taxon>
        <taxon>Lachnospirales</taxon>
        <taxon>Lachnospiraceae</taxon>
        <taxon>Aequitasia</taxon>
    </lineage>
</organism>
<evidence type="ECO:0000313" key="2">
    <source>
        <dbReference type="EMBL" id="MCP1102036.1"/>
    </source>
</evidence>
<dbReference type="CDD" id="cd21173">
    <property type="entry name" value="NucC-like"/>
    <property type="match status" value="1"/>
</dbReference>
<dbReference type="InterPro" id="IPR046537">
    <property type="entry name" value="DUF6602"/>
</dbReference>
<dbReference type="RefSeq" id="WP_262065824.1">
    <property type="nucleotide sequence ID" value="NZ_JAMXOD010000007.1"/>
</dbReference>
<gene>
    <name evidence="2" type="ORF">NK125_06345</name>
</gene>